<organism evidence="2 3">
    <name type="scientific">Acholeplasma brassicae</name>
    <dbReference type="NCBI Taxonomy" id="61635"/>
    <lineage>
        <taxon>Bacteria</taxon>
        <taxon>Bacillati</taxon>
        <taxon>Mycoplasmatota</taxon>
        <taxon>Mollicutes</taxon>
        <taxon>Acholeplasmatales</taxon>
        <taxon>Acholeplasmataceae</taxon>
        <taxon>Acholeplasma</taxon>
    </lineage>
</organism>
<dbReference type="KEGG" id="abra:BN85306920"/>
<dbReference type="EMBL" id="FO681348">
    <property type="protein sequence ID" value="CCV65713.1"/>
    <property type="molecule type" value="Genomic_DNA"/>
</dbReference>
<feature type="transmembrane region" description="Helical" evidence="1">
    <location>
        <begin position="113"/>
        <end position="138"/>
    </location>
</feature>
<proteinExistence type="predicted"/>
<sequence length="1206" mass="134979">MYFNFLAIATIGFAILGGFLKGFFKTTYYFVVTLIVFIGGFIAMPFITSYLMEADLSFFNQYIPASLEIELTTIKETVVRYLIEMNPSLEAVLVEESDALRLVFGVTQMALNLVYILVLYVFNLTLFKVIGFVIYLFIKPSKKDKYGNKRSKKRLLGALMGGLRGVFAVILLAIPFSGIVSIGNSASYLIEQQDAYPVMMTPEGYGFVSYSEEIESAELIEFLEGYRDTYVGQIASFIKVDDVALDEFVFDAFFSVKATSNGKEVSVKFRKELDNIAKLYEKLMTLNDGSSQFDEAFLKKLSEDDVNEILNYIESLDLIKVIIPVSVEYFIRSGEFDDMIEGYEDLITVEKLKQIDLVNDIKGLSPIFTDLISLLDEDTSIDDLNFLTLDGITVKRVFTNIGELSVVNQLVPVLFNWFVNSDTMTDLLMKYDLTKEDIVVPTAETLQNDFVNLGDLYIAFQALGFSDVSQFEQLSDPLVIDSIADEALSQFIQTLFSFELLSDNQTVLTEIMYDYLIEVLPVEYQQVFLKTDISSNFNATEMTNLVLLSKLLLSAGIVSEEFSYEDLLTEENINKLASRMSASNLLSSKMDDLLGILTNQFSLPFVLEIPAETTFSGETGKEEIKGLLNSIRIILDQGILEETFDFSQLTSETIDELSIHLTSSSVINHNLKSIIEQVISNTGFDFSVSLDDVVFDQTEISSLLKSVKIIIENGSSLDAITSLNASDINTLSQSLVITNTLKDELITLTSQNGALYEVLYIPENVTWHSTLTNVGEVESFLLAIQMLNITGGLDQVSLDIDQILDKDIDQLFRSRIIEETSVRLLKDLVETGALSLYLEPLDTQNQQYQWYKTSPNGSSDAISLIESIQQLKSIGIDYDDFNYQAVLNALQVPQNVIVLENALLDSTILESSLEKMLNRLLITEAGFNVVINTNDDENYFKGTPENEGELHRLLNGLVSANELMNFDYLTLSSANKTVFKSNLNQINESEILRQLLVELLDSSLLDSVSNYKVSPRPQLTKAMWTSEIDALVDLFVLFNEGLNLSTLDITTLDDQSADNLGQSINLLSSSYLLDVNQIKPVIKSGFETVFSTTLSPLGEVSSPTDSYQDKVQKWADESSKLVSLIKQFDEINPISEGRIKGNFVGDTLFAETLGGFLDEAENSSMLNPIVIELAYGILDPSYHAYVDTTNQTYEEIMVQIHGLMWL</sequence>
<feature type="transmembrane region" description="Helical" evidence="1">
    <location>
        <begin position="6"/>
        <end position="24"/>
    </location>
</feature>
<evidence type="ECO:0000313" key="3">
    <source>
        <dbReference type="Proteomes" id="UP000032737"/>
    </source>
</evidence>
<evidence type="ECO:0000313" key="2">
    <source>
        <dbReference type="EMBL" id="CCV65713.1"/>
    </source>
</evidence>
<reference evidence="2 3" key="1">
    <citation type="journal article" date="2013" name="J. Mol. Microbiol. Biotechnol.">
        <title>Analysis of the Complete Genomes of Acholeplasma brassicae , A. palmae and A. laidlawii and Their Comparison to the Obligate Parasites from ' Candidatus Phytoplasma'.</title>
        <authorList>
            <person name="Kube M."/>
            <person name="Siewert C."/>
            <person name="Migdoll A.M."/>
            <person name="Duduk B."/>
            <person name="Holz S."/>
            <person name="Rabus R."/>
            <person name="Seemuller E."/>
            <person name="Mitrovic J."/>
            <person name="Muller I."/>
            <person name="Buttner C."/>
            <person name="Reinhardt R."/>
        </authorList>
    </citation>
    <scope>NUCLEOTIDE SEQUENCE [LARGE SCALE GENOMIC DNA]</scope>
    <source>
        <strain evidence="3">0502</strain>
    </source>
</reference>
<evidence type="ECO:0000256" key="1">
    <source>
        <dbReference type="SAM" id="Phobius"/>
    </source>
</evidence>
<protein>
    <submittedName>
        <fullName evidence="2">Uncharacterized protein</fullName>
    </submittedName>
</protein>
<gene>
    <name evidence="2" type="ORF">BN85306920</name>
</gene>
<dbReference type="AlphaFoldDB" id="U4KRF9"/>
<keyword evidence="3" id="KW-1185">Reference proteome</keyword>
<feature type="transmembrane region" description="Helical" evidence="1">
    <location>
        <begin position="159"/>
        <end position="183"/>
    </location>
</feature>
<keyword evidence="1" id="KW-0472">Membrane</keyword>
<keyword evidence="1" id="KW-1133">Transmembrane helix</keyword>
<feature type="transmembrane region" description="Helical" evidence="1">
    <location>
        <begin position="31"/>
        <end position="52"/>
    </location>
</feature>
<dbReference type="Proteomes" id="UP000032737">
    <property type="component" value="Chromosome"/>
</dbReference>
<dbReference type="HOGENOM" id="CLU_270199_0_0_14"/>
<name>U4KRF9_9MOLU</name>
<dbReference type="STRING" id="61635.BN85306920"/>
<keyword evidence="1" id="KW-0812">Transmembrane</keyword>
<accession>U4KRF9</accession>